<keyword evidence="2" id="KW-1185">Reference proteome</keyword>
<accession>A0A183VCI5</accession>
<name>A0A183VCI5_TOXCA</name>
<dbReference type="Proteomes" id="UP000050794">
    <property type="component" value="Unassembled WGS sequence"/>
</dbReference>
<evidence type="ECO:0000313" key="2">
    <source>
        <dbReference type="Proteomes" id="UP000050794"/>
    </source>
</evidence>
<reference evidence="3" key="1">
    <citation type="submission" date="2016-06" db="UniProtKB">
        <authorList>
            <consortium name="WormBaseParasite"/>
        </authorList>
    </citation>
    <scope>IDENTIFICATION</scope>
</reference>
<dbReference type="PANTHER" id="PTHR21523:SF37">
    <property type="entry name" value="MLT-TEN (MLT-10) RELATED"/>
    <property type="match status" value="1"/>
</dbReference>
<organism evidence="2 3">
    <name type="scientific">Toxocara canis</name>
    <name type="common">Canine roundworm</name>
    <dbReference type="NCBI Taxonomy" id="6265"/>
    <lineage>
        <taxon>Eukaryota</taxon>
        <taxon>Metazoa</taxon>
        <taxon>Ecdysozoa</taxon>
        <taxon>Nematoda</taxon>
        <taxon>Chromadorea</taxon>
        <taxon>Rhabditida</taxon>
        <taxon>Spirurina</taxon>
        <taxon>Ascaridomorpha</taxon>
        <taxon>Ascaridoidea</taxon>
        <taxon>Toxocaridae</taxon>
        <taxon>Toxocara</taxon>
    </lineage>
</organism>
<proteinExistence type="predicted"/>
<dbReference type="Pfam" id="PF04870">
    <property type="entry name" value="Moulting_cycle"/>
    <property type="match status" value="1"/>
</dbReference>
<protein>
    <submittedName>
        <fullName evidence="3">PPE family protein</fullName>
    </submittedName>
</protein>
<dbReference type="AlphaFoldDB" id="A0A183VCI5"/>
<sequence length="391" mass="42515">MIGAQNMRLLKEAVRLASVIARNNKSVADDAQIRFGSPKFFALSEENSKNEVDFLSPSLFALNNDANALLNLKEVINSTNNNDYKELLNFIMEVTGVTDAVEAIKDNETKLNGAYMRGVDSQPMYFTKQNISNIFGDYERQKLDDFSTTGYSILTKDQINYIYGPRSPYNHTQALQTFSTLDEQAIRMYLLRNIRNIASNDPNLSKRSKHTAVLSPDIQKMYLNTVTDLSPPVVFSPALLTANVNSPAVFGVVILSPTLFVATIQSPRLLSPVILSPAALSPIILSPLVMDPLILSPGALLPFVISPQALSPAVLSSSVLAAQILSPFVLNPVILSPGASNALVLSPFLLSPFMFSPLYFNALILSPHAFSPSINSTGSNVSLILSPSAFS</sequence>
<evidence type="ECO:0000313" key="1">
    <source>
        <dbReference type="EMBL" id="VDM49777.1"/>
    </source>
</evidence>
<dbReference type="EMBL" id="UYWY01025547">
    <property type="protein sequence ID" value="VDM49777.1"/>
    <property type="molecule type" value="Genomic_DNA"/>
</dbReference>
<gene>
    <name evidence="1" type="ORF">TCNE_LOCUS18456</name>
</gene>
<dbReference type="WBParaSite" id="TCNE_0001845901-mRNA-1">
    <property type="protein sequence ID" value="TCNE_0001845901-mRNA-1"/>
    <property type="gene ID" value="TCNE_0001845901"/>
</dbReference>
<dbReference type="InterPro" id="IPR006954">
    <property type="entry name" value="Mlt-10-like"/>
</dbReference>
<evidence type="ECO:0000313" key="3">
    <source>
        <dbReference type="WBParaSite" id="TCNE_0001845901-mRNA-1"/>
    </source>
</evidence>
<dbReference type="PANTHER" id="PTHR21523">
    <property type="match status" value="1"/>
</dbReference>
<reference evidence="1 2" key="2">
    <citation type="submission" date="2018-11" db="EMBL/GenBank/DDBJ databases">
        <authorList>
            <consortium name="Pathogen Informatics"/>
        </authorList>
    </citation>
    <scope>NUCLEOTIDE SEQUENCE [LARGE SCALE GENOMIC DNA]</scope>
</reference>